<evidence type="ECO:0000256" key="1">
    <source>
        <dbReference type="SAM" id="MobiDB-lite"/>
    </source>
</evidence>
<accession>A0A0C9UJZ6</accession>
<reference evidence="2 3" key="1">
    <citation type="submission" date="2014-06" db="EMBL/GenBank/DDBJ databases">
        <title>Evolutionary Origins and Diversification of the Mycorrhizal Mutualists.</title>
        <authorList>
            <consortium name="DOE Joint Genome Institute"/>
            <consortium name="Mycorrhizal Genomics Consortium"/>
            <person name="Kohler A."/>
            <person name="Kuo A."/>
            <person name="Nagy L.G."/>
            <person name="Floudas D."/>
            <person name="Copeland A."/>
            <person name="Barry K.W."/>
            <person name="Cichocki N."/>
            <person name="Veneault-Fourrey C."/>
            <person name="LaButti K."/>
            <person name="Lindquist E.A."/>
            <person name="Lipzen A."/>
            <person name="Lundell T."/>
            <person name="Morin E."/>
            <person name="Murat C."/>
            <person name="Riley R."/>
            <person name="Ohm R."/>
            <person name="Sun H."/>
            <person name="Tunlid A."/>
            <person name="Henrissat B."/>
            <person name="Grigoriev I.V."/>
            <person name="Hibbett D.S."/>
            <person name="Martin F."/>
        </authorList>
    </citation>
    <scope>NUCLEOTIDE SEQUENCE [LARGE SCALE GENOMIC DNA]</scope>
    <source>
        <strain evidence="2 3">SS14</strain>
    </source>
</reference>
<name>A0A0C9UJZ6_SPHS4</name>
<evidence type="ECO:0000313" key="2">
    <source>
        <dbReference type="EMBL" id="KIJ25726.1"/>
    </source>
</evidence>
<sequence length="468" mass="54474">MSVSTRESQYRTGAVDQQPNHVRSEGSTSTSLGSWQPQHYRLHNSLYGTRCPRLDDEHVNGLLRKYENKGVSDRRKVSQLLAEEHGIFMSEATVARRRRILGLAKRPAAPTKLEGIEKKLYVWKHKDVAYSGLRKSRGIQKSLKEKEEIYITEKEISQPLPELDVWMAIIKDTWTEVYLSWSPLCCDLKTLPYEIIHEMSQLLRSIPEETTLKYSNGQDFKAFNIFRDYISSGISLEEAMTKLSRLPEYPISEVKAPEGSQFSEQFNQVMQYWQGERHSWNSTDVRHRILAQLICKHALWKEFNAIKGPTFRDYWRKIIPNSCSKSKRLNTDQFTKQALLSAISRDGRLSEYWSRFSDVWYYLYPSKVMLFTLKGSNLWDYFERILPLWVEQFNWHTVAGDWMLTEGFVNPVGRLPISPSSDPPHRSPTYIGTKFDDKIRSLSRISIRAVYSLTRRSGYQEAGVTVDS</sequence>
<keyword evidence="3" id="KW-1185">Reference proteome</keyword>
<gene>
    <name evidence="2" type="ORF">M422DRAFT_273308</name>
</gene>
<dbReference type="AlphaFoldDB" id="A0A0C9UJZ6"/>
<organism evidence="2 3">
    <name type="scientific">Sphaerobolus stellatus (strain SS14)</name>
    <dbReference type="NCBI Taxonomy" id="990650"/>
    <lineage>
        <taxon>Eukaryota</taxon>
        <taxon>Fungi</taxon>
        <taxon>Dikarya</taxon>
        <taxon>Basidiomycota</taxon>
        <taxon>Agaricomycotina</taxon>
        <taxon>Agaricomycetes</taxon>
        <taxon>Phallomycetidae</taxon>
        <taxon>Geastrales</taxon>
        <taxon>Sphaerobolaceae</taxon>
        <taxon>Sphaerobolus</taxon>
    </lineage>
</organism>
<dbReference type="Proteomes" id="UP000054279">
    <property type="component" value="Unassembled WGS sequence"/>
</dbReference>
<dbReference type="EMBL" id="KN837401">
    <property type="protein sequence ID" value="KIJ25726.1"/>
    <property type="molecule type" value="Genomic_DNA"/>
</dbReference>
<protein>
    <submittedName>
        <fullName evidence="2">Uncharacterized protein</fullName>
    </submittedName>
</protein>
<feature type="region of interest" description="Disordered" evidence="1">
    <location>
        <begin position="1"/>
        <end position="35"/>
    </location>
</feature>
<evidence type="ECO:0000313" key="3">
    <source>
        <dbReference type="Proteomes" id="UP000054279"/>
    </source>
</evidence>
<proteinExistence type="predicted"/>
<dbReference type="HOGENOM" id="CLU_531182_0_0_1"/>